<gene>
    <name evidence="3" type="ORF">DXV75_15805</name>
    <name evidence="2" type="ORF">DXV75_16585</name>
</gene>
<proteinExistence type="predicted"/>
<feature type="domain" description="Transposase IS30-like HTH" evidence="1">
    <location>
        <begin position="2"/>
        <end position="40"/>
    </location>
</feature>
<dbReference type="GO" id="GO:0043565">
    <property type="term" value="F:sequence-specific DNA binding"/>
    <property type="evidence" value="ECO:0007669"/>
    <property type="project" value="InterPro"/>
</dbReference>
<dbReference type="AlphaFoldDB" id="A0A3D8M301"/>
<dbReference type="Gene3D" id="1.10.10.60">
    <property type="entry name" value="Homeodomain-like"/>
    <property type="match status" value="1"/>
</dbReference>
<protein>
    <submittedName>
        <fullName evidence="2">IS30 family transposase</fullName>
    </submittedName>
</protein>
<dbReference type="EMBL" id="QRHA01000018">
    <property type="protein sequence ID" value="RDV23935.1"/>
    <property type="molecule type" value="Genomic_DNA"/>
</dbReference>
<organism evidence="2 4">
    <name type="scientific">Alteromonas aestuariivivens</name>
    <dbReference type="NCBI Taxonomy" id="1938339"/>
    <lineage>
        <taxon>Bacteria</taxon>
        <taxon>Pseudomonadati</taxon>
        <taxon>Pseudomonadota</taxon>
        <taxon>Gammaproteobacteria</taxon>
        <taxon>Alteromonadales</taxon>
        <taxon>Alteromonadaceae</taxon>
        <taxon>Alteromonas/Salinimonas group</taxon>
        <taxon>Alteromonas</taxon>
    </lineage>
</organism>
<feature type="non-terminal residue" evidence="2">
    <location>
        <position position="40"/>
    </location>
</feature>
<dbReference type="OrthoDB" id="9803231at2"/>
<dbReference type="RefSeq" id="WP_147291845.1">
    <property type="nucleotide sequence ID" value="NZ_QRHA01000015.1"/>
</dbReference>
<evidence type="ECO:0000313" key="4">
    <source>
        <dbReference type="Proteomes" id="UP000256561"/>
    </source>
</evidence>
<evidence type="ECO:0000313" key="3">
    <source>
        <dbReference type="EMBL" id="RDV24081.1"/>
    </source>
</evidence>
<accession>A0A3D8M301</accession>
<dbReference type="InterPro" id="IPR010921">
    <property type="entry name" value="Trp_repressor/repl_initiator"/>
</dbReference>
<reference evidence="2" key="2">
    <citation type="submission" date="2018-08" db="EMBL/GenBank/DDBJ databases">
        <authorList>
            <person name="Ferrada E.E."/>
            <person name="Latorre B.A."/>
        </authorList>
    </citation>
    <scope>NUCLEOTIDE SEQUENCE [LARGE SCALE GENOMIC DNA]</scope>
    <source>
        <strain evidence="2">KCTC 52655</strain>
    </source>
</reference>
<evidence type="ECO:0000259" key="1">
    <source>
        <dbReference type="Pfam" id="PF13936"/>
    </source>
</evidence>
<name>A0A3D8M301_9ALTE</name>
<dbReference type="SUPFAM" id="SSF48295">
    <property type="entry name" value="TrpR-like"/>
    <property type="match status" value="1"/>
</dbReference>
<comment type="caution">
    <text evidence="2">The sequence shown here is derived from an EMBL/GenBank/DDBJ whole genome shotgun (WGS) entry which is preliminary data.</text>
</comment>
<evidence type="ECO:0000313" key="2">
    <source>
        <dbReference type="EMBL" id="RDV23935.1"/>
    </source>
</evidence>
<reference evidence="4" key="1">
    <citation type="submission" date="2018-08" db="EMBL/GenBank/DDBJ databases">
        <authorList>
            <person name="Zhang J."/>
            <person name="Du Z.-J."/>
        </authorList>
    </citation>
    <scope>NUCLEOTIDE SEQUENCE [LARGE SCALE GENOMIC DNA]</scope>
    <source>
        <strain evidence="4">KCTC 52655</strain>
    </source>
</reference>
<dbReference type="InterPro" id="IPR025246">
    <property type="entry name" value="IS30-like_HTH"/>
</dbReference>
<keyword evidence="4" id="KW-1185">Reference proteome</keyword>
<dbReference type="EMBL" id="QRHA01000015">
    <property type="protein sequence ID" value="RDV24081.1"/>
    <property type="molecule type" value="Genomic_DNA"/>
</dbReference>
<sequence length="40" mass="4780">MSYKQLIEGQRYQIEAYLREGFSYREIGKRLGKSHSTISR</sequence>
<dbReference type="Pfam" id="PF13936">
    <property type="entry name" value="HTH_38"/>
    <property type="match status" value="1"/>
</dbReference>
<dbReference type="Proteomes" id="UP000256561">
    <property type="component" value="Unassembled WGS sequence"/>
</dbReference>